<evidence type="ECO:0000313" key="4">
    <source>
        <dbReference type="Proteomes" id="UP001627154"/>
    </source>
</evidence>
<dbReference type="PANTHER" id="PTHR37984">
    <property type="entry name" value="PROTEIN CBG26694"/>
    <property type="match status" value="1"/>
</dbReference>
<dbReference type="SUPFAM" id="SSF52949">
    <property type="entry name" value="Macro domain-like"/>
    <property type="match status" value="1"/>
</dbReference>
<sequence>MQDIGAIDLKNIKSKHPNVGQVLTTKFKNQYIFSVIVLQRHYENLSMEALEKGIRNLKRVCKRKGVNSLQIARNCSATNNLPPGALAQALSKVFTSSNISITLCYSNTSTVPEHERLGIIQLLHSSPFRGHKGITQTYRKIRERFYWRNIRDDITESINNCASCQENKITRAKTRNPMITPETPIEAFDKVSIDTVGKLRTTTAGNCHILTMQCHLTKYLLAIPLLNIKATTIANAQAKNLICQFGAPRAILSDRGTSFLSEIVRKQLQVLKIEHLTSNGY</sequence>
<dbReference type="InterPro" id="IPR050951">
    <property type="entry name" value="Retrovirus_Pol_polyprotein"/>
</dbReference>
<dbReference type="FunFam" id="1.10.340.70:FF:000001">
    <property type="entry name" value="Retrovirus-related Pol polyprotein from transposon gypsy-like Protein"/>
    <property type="match status" value="1"/>
</dbReference>
<dbReference type="AlphaFoldDB" id="A0ABD2W598"/>
<dbReference type="InterPro" id="IPR001584">
    <property type="entry name" value="Integrase_cat-core"/>
</dbReference>
<organism evidence="3 4">
    <name type="scientific">Trichogramma kaykai</name>
    <dbReference type="NCBI Taxonomy" id="54128"/>
    <lineage>
        <taxon>Eukaryota</taxon>
        <taxon>Metazoa</taxon>
        <taxon>Ecdysozoa</taxon>
        <taxon>Arthropoda</taxon>
        <taxon>Hexapoda</taxon>
        <taxon>Insecta</taxon>
        <taxon>Pterygota</taxon>
        <taxon>Neoptera</taxon>
        <taxon>Endopterygota</taxon>
        <taxon>Hymenoptera</taxon>
        <taxon>Apocrita</taxon>
        <taxon>Proctotrupomorpha</taxon>
        <taxon>Chalcidoidea</taxon>
        <taxon>Trichogrammatidae</taxon>
        <taxon>Trichogramma</taxon>
    </lineage>
</organism>
<dbReference type="GO" id="GO:0003964">
    <property type="term" value="F:RNA-directed DNA polymerase activity"/>
    <property type="evidence" value="ECO:0007669"/>
    <property type="project" value="UniProtKB-EC"/>
</dbReference>
<dbReference type="EMBL" id="JBJJXI010000136">
    <property type="protein sequence ID" value="KAL3387994.1"/>
    <property type="molecule type" value="Genomic_DNA"/>
</dbReference>
<dbReference type="Proteomes" id="UP001627154">
    <property type="component" value="Unassembled WGS sequence"/>
</dbReference>
<dbReference type="InterPro" id="IPR043472">
    <property type="entry name" value="Macro_dom-like"/>
</dbReference>
<evidence type="ECO:0000313" key="3">
    <source>
        <dbReference type="EMBL" id="KAL3387994.1"/>
    </source>
</evidence>
<keyword evidence="4" id="KW-1185">Reference proteome</keyword>
<dbReference type="Gene3D" id="1.10.340.70">
    <property type="match status" value="1"/>
</dbReference>
<dbReference type="InterPro" id="IPR012337">
    <property type="entry name" value="RNaseH-like_sf"/>
</dbReference>
<gene>
    <name evidence="3" type="ORF">TKK_017067</name>
</gene>
<evidence type="ECO:0000256" key="1">
    <source>
        <dbReference type="ARBA" id="ARBA00012493"/>
    </source>
</evidence>
<protein>
    <recommendedName>
        <fullName evidence="1">RNA-directed DNA polymerase</fullName>
        <ecNumber evidence="1">2.7.7.49</ecNumber>
    </recommendedName>
</protein>
<name>A0ABD2W598_9HYME</name>
<dbReference type="PANTHER" id="PTHR37984:SF15">
    <property type="entry name" value="INTEGRASE CATALYTIC DOMAIN-CONTAINING PROTEIN"/>
    <property type="match status" value="1"/>
</dbReference>
<dbReference type="SUPFAM" id="SSF53098">
    <property type="entry name" value="Ribonuclease H-like"/>
    <property type="match status" value="1"/>
</dbReference>
<dbReference type="Pfam" id="PF17921">
    <property type="entry name" value="Integrase_H2C2"/>
    <property type="match status" value="1"/>
</dbReference>
<reference evidence="3 4" key="1">
    <citation type="journal article" date="2024" name="bioRxiv">
        <title>A reference genome for Trichogramma kaykai: A tiny desert-dwelling parasitoid wasp with competing sex-ratio distorters.</title>
        <authorList>
            <person name="Culotta J."/>
            <person name="Lindsey A.R."/>
        </authorList>
    </citation>
    <scope>NUCLEOTIDE SEQUENCE [LARGE SCALE GENOMIC DNA]</scope>
    <source>
        <strain evidence="3 4">KSX58</strain>
    </source>
</reference>
<dbReference type="Gene3D" id="3.30.420.10">
    <property type="entry name" value="Ribonuclease H-like superfamily/Ribonuclease H"/>
    <property type="match status" value="1"/>
</dbReference>
<dbReference type="InterPro" id="IPR041588">
    <property type="entry name" value="Integrase_H2C2"/>
</dbReference>
<proteinExistence type="predicted"/>
<dbReference type="InterPro" id="IPR036397">
    <property type="entry name" value="RNaseH_sf"/>
</dbReference>
<accession>A0ABD2W598</accession>
<comment type="caution">
    <text evidence="3">The sequence shown here is derived from an EMBL/GenBank/DDBJ whole genome shotgun (WGS) entry which is preliminary data.</text>
</comment>
<dbReference type="PROSITE" id="PS50994">
    <property type="entry name" value="INTEGRASE"/>
    <property type="match status" value="1"/>
</dbReference>
<dbReference type="EC" id="2.7.7.49" evidence="1"/>
<feature type="domain" description="Integrase catalytic" evidence="2">
    <location>
        <begin position="180"/>
        <end position="281"/>
    </location>
</feature>
<evidence type="ECO:0000259" key="2">
    <source>
        <dbReference type="PROSITE" id="PS50994"/>
    </source>
</evidence>